<dbReference type="Proteomes" id="UP000282876">
    <property type="component" value="Unassembled WGS sequence"/>
</dbReference>
<proteinExistence type="inferred from homology"/>
<dbReference type="STRING" id="291195.A0A437AL15"/>
<dbReference type="VEuPathDB" id="MicrosporidiaDB:TUBRATIS_18350"/>
<name>A0A437AL15_9MICR</name>
<sequence length="577" mass="68897">MDEALRKINSEEKLDPTELKKKINELHTNYHTLTNKIVKIQNHSPCLINHYKLTTILPEQTLLLSTAYKNLLFVYNAHLRLKNIKKEVKEIYPLEIKEIKEKFIKFEELNEFKKELKNYSKLECVNKLGLDLELKIINFNLFEENEFIKQIDFICKKREDWRNKLVKETKNKISKRINDYDTVLSDFSKMAELKNEIIDKKELIDFYFDNLKESVRNKVKETDISKLLSLFEFEYELKLINDSNFIYLPNLLENKNLLVEKKYVNFSKEKIEEWMRNVNNSILNARNQPCPLDEHNKFICTYFITLLDLIRNQIEPVKFSKEIREKIENVIVEGVKNMVESVIDQLQSEFSSAVNLKSPPGYEEYVIMISNSSLKLAQFANDSLESKILSEIFVELMNSCNSLLSNFIIYTCKPILNLIFTDKWYEREKNIIPTVNDFLSDYKNRMNEYNFYNLGINLSIKLTDFYFSQIKRNRAKLYEDAKYHLKKDYLEIEELFYKYKLDIKMEKLRILKDLLENEGEAFFTEVCAVKDRIPKETVLFIVRKRECFKDKEIGLKKVKDFYGESKKEKGIFEKFFG</sequence>
<dbReference type="GO" id="GO:0000149">
    <property type="term" value="F:SNARE binding"/>
    <property type="evidence" value="ECO:0007669"/>
    <property type="project" value="TreeGrafter"/>
</dbReference>
<evidence type="ECO:0000256" key="1">
    <source>
        <dbReference type="ARBA" id="ARBA00009447"/>
    </source>
</evidence>
<evidence type="ECO:0000256" key="3">
    <source>
        <dbReference type="ARBA" id="ARBA00022483"/>
    </source>
</evidence>
<keyword evidence="5" id="KW-1185">Reference proteome</keyword>
<evidence type="ECO:0000313" key="5">
    <source>
        <dbReference type="Proteomes" id="UP000282876"/>
    </source>
</evidence>
<dbReference type="Gene3D" id="1.10.357.70">
    <property type="entry name" value="Exocyst complex component Sec6, C-terminal domain"/>
    <property type="match status" value="1"/>
</dbReference>
<dbReference type="Gene3D" id="1.10.357.50">
    <property type="match status" value="1"/>
</dbReference>
<dbReference type="Pfam" id="PF06046">
    <property type="entry name" value="Sec6"/>
    <property type="match status" value="1"/>
</dbReference>
<comment type="caution">
    <text evidence="4">The sequence shown here is derived from an EMBL/GenBank/DDBJ whole genome shotgun (WGS) entry which is preliminary data.</text>
</comment>
<evidence type="ECO:0000313" key="4">
    <source>
        <dbReference type="EMBL" id="RVD91706.1"/>
    </source>
</evidence>
<dbReference type="PANTHER" id="PTHR21292">
    <property type="entry name" value="EXOCYST COMPLEX COMPONENT SEC6-RELATED"/>
    <property type="match status" value="1"/>
</dbReference>
<keyword evidence="3" id="KW-0268">Exocytosis</keyword>
<accession>A0A437AL15</accession>
<reference evidence="4 5" key="1">
    <citation type="submission" date="2018-10" db="EMBL/GenBank/DDBJ databases">
        <title>Draft genome sequence of the microsporidian Tubulinosema ratisbonensis.</title>
        <authorList>
            <person name="Polonais V."/>
            <person name="Peyretaillade E."/>
            <person name="Niehus S."/>
            <person name="Wawrzyniak I."/>
            <person name="Franchet A."/>
            <person name="Gaspin C."/>
            <person name="Reichstadt M."/>
            <person name="Belser C."/>
            <person name="Labadie K."/>
            <person name="Delbac F."/>
            <person name="Ferrandon D."/>
        </authorList>
    </citation>
    <scope>NUCLEOTIDE SEQUENCE [LARGE SCALE GENOMIC DNA]</scope>
    <source>
        <strain evidence="4 5">Franzen</strain>
    </source>
</reference>
<dbReference type="PANTHER" id="PTHR21292:SF1">
    <property type="entry name" value="EXOCYST COMPLEX COMPONENT 3"/>
    <property type="match status" value="1"/>
</dbReference>
<dbReference type="AlphaFoldDB" id="A0A437AL15"/>
<gene>
    <name evidence="4" type="ORF">TUBRATIS_18350</name>
</gene>
<dbReference type="GO" id="GO:0000145">
    <property type="term" value="C:exocyst"/>
    <property type="evidence" value="ECO:0007669"/>
    <property type="project" value="InterPro"/>
</dbReference>
<organism evidence="4 5">
    <name type="scientific">Tubulinosema ratisbonensis</name>
    <dbReference type="NCBI Taxonomy" id="291195"/>
    <lineage>
        <taxon>Eukaryota</taxon>
        <taxon>Fungi</taxon>
        <taxon>Fungi incertae sedis</taxon>
        <taxon>Microsporidia</taxon>
        <taxon>Tubulinosematoidea</taxon>
        <taxon>Tubulinosematidae</taxon>
        <taxon>Tubulinosema</taxon>
    </lineage>
</organism>
<comment type="similarity">
    <text evidence="1">Belongs to the SEC6 family.</text>
</comment>
<dbReference type="InterPro" id="IPR010326">
    <property type="entry name" value="EXOC3/Sec6"/>
</dbReference>
<dbReference type="GO" id="GO:0006887">
    <property type="term" value="P:exocytosis"/>
    <property type="evidence" value="ECO:0007669"/>
    <property type="project" value="UniProtKB-KW"/>
</dbReference>
<evidence type="ECO:0000256" key="2">
    <source>
        <dbReference type="ARBA" id="ARBA00022448"/>
    </source>
</evidence>
<keyword evidence="2" id="KW-0813">Transport</keyword>
<dbReference type="OrthoDB" id="190098at2759"/>
<dbReference type="InterPro" id="IPR042532">
    <property type="entry name" value="EXOC3/Sec6_C"/>
</dbReference>
<dbReference type="GO" id="GO:0051601">
    <property type="term" value="P:exocyst localization"/>
    <property type="evidence" value="ECO:0007669"/>
    <property type="project" value="TreeGrafter"/>
</dbReference>
<protein>
    <submittedName>
        <fullName evidence="4">Exocyst complex subunit SEC6</fullName>
    </submittedName>
</protein>
<dbReference type="EMBL" id="RCSS01000439">
    <property type="protein sequence ID" value="RVD91706.1"/>
    <property type="molecule type" value="Genomic_DNA"/>
</dbReference>